<evidence type="ECO:0000256" key="2">
    <source>
        <dbReference type="ARBA" id="ARBA00022676"/>
    </source>
</evidence>
<dbReference type="AlphaFoldDB" id="A0AAD4P2C6"/>
<keyword evidence="2" id="KW-0328">Glycosyltransferase</keyword>
<proteinExistence type="predicted"/>
<reference evidence="7 8" key="1">
    <citation type="journal article" date="2021" name="Nat. Commun.">
        <title>Incipient diploidization of the medicinal plant Perilla within 10,000 years.</title>
        <authorList>
            <person name="Zhang Y."/>
            <person name="Shen Q."/>
            <person name="Leng L."/>
            <person name="Zhang D."/>
            <person name="Chen S."/>
            <person name="Shi Y."/>
            <person name="Ning Z."/>
            <person name="Chen S."/>
        </authorList>
    </citation>
    <scope>NUCLEOTIDE SEQUENCE [LARGE SCALE GENOMIC DNA]</scope>
    <source>
        <strain evidence="8">cv. PC099</strain>
    </source>
</reference>
<dbReference type="InterPro" id="IPR003406">
    <property type="entry name" value="Glyco_trans_14"/>
</dbReference>
<name>A0AAD4P2C6_PERFH</name>
<comment type="caution">
    <text evidence="7">The sequence shown here is derived from an EMBL/GenBank/DDBJ whole genome shotgun (WGS) entry which is preliminary data.</text>
</comment>
<dbReference type="GO" id="GO:0016020">
    <property type="term" value="C:membrane"/>
    <property type="evidence" value="ECO:0007669"/>
    <property type="project" value="UniProtKB-SubCell"/>
</dbReference>
<evidence type="ECO:0000256" key="3">
    <source>
        <dbReference type="ARBA" id="ARBA00022679"/>
    </source>
</evidence>
<keyword evidence="6" id="KW-1133">Transmembrane helix</keyword>
<keyword evidence="6" id="KW-0812">Transmembrane</keyword>
<keyword evidence="8" id="KW-1185">Reference proteome</keyword>
<comment type="subcellular location">
    <subcellularLocation>
        <location evidence="1">Membrane</location>
        <topology evidence="1">Single-pass type II membrane protein</topology>
    </subcellularLocation>
</comment>
<sequence>MLGKELSIRIRREIRDGNFQVATTIIFSLSVTFLVLVLATIINDHFKRFVLYEDLSLSPLNAFPPLFSSSPSPHHPCMQQCDHANTLQEWVSPGALSHSMSDEELMWRASMAPRLVEPPFNRTPKIAFMFLTRGRLPLAPLWEMFFKGNEGLFSIYLHTSPEFAYEPSNSSAFYNRRIPSKLVQWGKPSMIDAEKRLLANALLDFSNERFILLSESCIPLFNFSTIYLHLTNSDRSFLSAFDDPRPIGRGRYNRRMGPAIELSDWRKGSQWFEANRELALAIISDVTYYPIFRNYCMPPCYMDEHYFPTLVTKVCPNLTSNRTITWTDWTGGGSHPALFKANDVTEGFLNRVRFGFNCTYNGEVSSVCFLFARKFHPNTLQPLLRIAPKLLGFNP</sequence>
<dbReference type="EMBL" id="SDAM02000365">
    <property type="protein sequence ID" value="KAH6824333.1"/>
    <property type="molecule type" value="Genomic_DNA"/>
</dbReference>
<dbReference type="InterPro" id="IPR044174">
    <property type="entry name" value="BC10-like"/>
</dbReference>
<evidence type="ECO:0000313" key="7">
    <source>
        <dbReference type="EMBL" id="KAH6824333.1"/>
    </source>
</evidence>
<keyword evidence="5" id="KW-0325">Glycoprotein</keyword>
<evidence type="ECO:0000313" key="8">
    <source>
        <dbReference type="Proteomes" id="UP001190926"/>
    </source>
</evidence>
<organism evidence="7 8">
    <name type="scientific">Perilla frutescens var. hirtella</name>
    <name type="common">Perilla citriodora</name>
    <name type="synonym">Perilla setoyensis</name>
    <dbReference type="NCBI Taxonomy" id="608512"/>
    <lineage>
        <taxon>Eukaryota</taxon>
        <taxon>Viridiplantae</taxon>
        <taxon>Streptophyta</taxon>
        <taxon>Embryophyta</taxon>
        <taxon>Tracheophyta</taxon>
        <taxon>Spermatophyta</taxon>
        <taxon>Magnoliopsida</taxon>
        <taxon>eudicotyledons</taxon>
        <taxon>Gunneridae</taxon>
        <taxon>Pentapetalae</taxon>
        <taxon>asterids</taxon>
        <taxon>lamiids</taxon>
        <taxon>Lamiales</taxon>
        <taxon>Lamiaceae</taxon>
        <taxon>Nepetoideae</taxon>
        <taxon>Elsholtzieae</taxon>
        <taxon>Perilla</taxon>
    </lineage>
</organism>
<dbReference type="Proteomes" id="UP001190926">
    <property type="component" value="Unassembled WGS sequence"/>
</dbReference>
<dbReference type="PANTHER" id="PTHR31042:SF91">
    <property type="entry name" value="CORE-2_I-BRANCHING BETA-1,6-N-ACETYLGLUCOSAMINYLTRANSFERASE FAMILY PROTEIN"/>
    <property type="match status" value="1"/>
</dbReference>
<keyword evidence="3" id="KW-0808">Transferase</keyword>
<evidence type="ECO:0000256" key="1">
    <source>
        <dbReference type="ARBA" id="ARBA00004606"/>
    </source>
</evidence>
<accession>A0AAD4P2C6</accession>
<evidence type="ECO:0000256" key="4">
    <source>
        <dbReference type="ARBA" id="ARBA00023136"/>
    </source>
</evidence>
<feature type="transmembrane region" description="Helical" evidence="6">
    <location>
        <begin position="21"/>
        <end position="42"/>
    </location>
</feature>
<evidence type="ECO:0000256" key="5">
    <source>
        <dbReference type="ARBA" id="ARBA00023180"/>
    </source>
</evidence>
<dbReference type="PANTHER" id="PTHR31042">
    <property type="entry name" value="CORE-2/I-BRANCHING BETA-1,6-N-ACETYLGLUCOSAMINYLTRANSFERASE FAMILY PROTEIN-RELATED"/>
    <property type="match status" value="1"/>
</dbReference>
<dbReference type="Pfam" id="PF02485">
    <property type="entry name" value="Branch"/>
    <property type="match status" value="1"/>
</dbReference>
<protein>
    <submittedName>
        <fullName evidence="7">Core-2/I-branching beta-1</fullName>
    </submittedName>
</protein>
<dbReference type="GO" id="GO:0016757">
    <property type="term" value="F:glycosyltransferase activity"/>
    <property type="evidence" value="ECO:0007669"/>
    <property type="project" value="UniProtKB-KW"/>
</dbReference>
<keyword evidence="4 6" id="KW-0472">Membrane</keyword>
<evidence type="ECO:0000256" key="6">
    <source>
        <dbReference type="SAM" id="Phobius"/>
    </source>
</evidence>
<gene>
    <name evidence="7" type="ORF">C2S53_016954</name>
</gene>